<keyword evidence="2" id="KW-1185">Reference proteome</keyword>
<proteinExistence type="predicted"/>
<reference evidence="1 2" key="1">
    <citation type="journal article" date="2022" name="Nat. Ecol. Evol.">
        <title>A masculinizing supergene underlies an exaggerated male reproductive morph in a spider.</title>
        <authorList>
            <person name="Hendrickx F."/>
            <person name="De Corte Z."/>
            <person name="Sonet G."/>
            <person name="Van Belleghem S.M."/>
            <person name="Kostlbacher S."/>
            <person name="Vangestel C."/>
        </authorList>
    </citation>
    <scope>NUCLEOTIDE SEQUENCE [LARGE SCALE GENOMIC DNA]</scope>
    <source>
        <strain evidence="1">W744_W776</strain>
    </source>
</reference>
<name>A0AAV6VKL5_9ARAC</name>
<dbReference type="AlphaFoldDB" id="A0AAV6VKL5"/>
<accession>A0AAV6VKL5</accession>
<gene>
    <name evidence="1" type="ORF">JTE90_023210</name>
</gene>
<evidence type="ECO:0000313" key="2">
    <source>
        <dbReference type="Proteomes" id="UP000827092"/>
    </source>
</evidence>
<dbReference type="EMBL" id="JAFNEN010000065">
    <property type="protein sequence ID" value="KAG8196701.1"/>
    <property type="molecule type" value="Genomic_DNA"/>
</dbReference>
<dbReference type="Proteomes" id="UP000827092">
    <property type="component" value="Unassembled WGS sequence"/>
</dbReference>
<organism evidence="1 2">
    <name type="scientific">Oedothorax gibbosus</name>
    <dbReference type="NCBI Taxonomy" id="931172"/>
    <lineage>
        <taxon>Eukaryota</taxon>
        <taxon>Metazoa</taxon>
        <taxon>Ecdysozoa</taxon>
        <taxon>Arthropoda</taxon>
        <taxon>Chelicerata</taxon>
        <taxon>Arachnida</taxon>
        <taxon>Araneae</taxon>
        <taxon>Araneomorphae</taxon>
        <taxon>Entelegynae</taxon>
        <taxon>Araneoidea</taxon>
        <taxon>Linyphiidae</taxon>
        <taxon>Erigoninae</taxon>
        <taxon>Oedothorax</taxon>
    </lineage>
</organism>
<evidence type="ECO:0000313" key="1">
    <source>
        <dbReference type="EMBL" id="KAG8196701.1"/>
    </source>
</evidence>
<sequence>MYRLQTSFDSCYEWFDEKDLRSAPGYLIKYNNTKAPTPPNTPPSTYKNPSTVCQRFATLDNCINNLKKGISVMNSQLPLFPSSNCPFNDAYHSALYNRKRGFTRRNINHIIQDLDPGNPPASSQLESRVLFIAG</sequence>
<protein>
    <submittedName>
        <fullName evidence="1">Uncharacterized protein</fullName>
    </submittedName>
</protein>
<comment type="caution">
    <text evidence="1">The sequence shown here is derived from an EMBL/GenBank/DDBJ whole genome shotgun (WGS) entry which is preliminary data.</text>
</comment>